<evidence type="ECO:0000313" key="2">
    <source>
        <dbReference type="EMBL" id="GBN89877.1"/>
    </source>
</evidence>
<dbReference type="OrthoDB" id="8364436at2759"/>
<dbReference type="AlphaFoldDB" id="A0A4Y2SNW7"/>
<evidence type="ECO:0000256" key="1">
    <source>
        <dbReference type="SAM" id="MobiDB-lite"/>
    </source>
</evidence>
<dbReference type="Proteomes" id="UP000499080">
    <property type="component" value="Unassembled WGS sequence"/>
</dbReference>
<organism evidence="2 3">
    <name type="scientific">Araneus ventricosus</name>
    <name type="common">Orbweaver spider</name>
    <name type="synonym">Epeira ventricosa</name>
    <dbReference type="NCBI Taxonomy" id="182803"/>
    <lineage>
        <taxon>Eukaryota</taxon>
        <taxon>Metazoa</taxon>
        <taxon>Ecdysozoa</taxon>
        <taxon>Arthropoda</taxon>
        <taxon>Chelicerata</taxon>
        <taxon>Arachnida</taxon>
        <taxon>Araneae</taxon>
        <taxon>Araneomorphae</taxon>
        <taxon>Entelegynae</taxon>
        <taxon>Araneoidea</taxon>
        <taxon>Araneidae</taxon>
        <taxon>Araneus</taxon>
    </lineage>
</organism>
<gene>
    <name evidence="2" type="ORF">AVEN_166373_1</name>
</gene>
<accession>A0A4Y2SNW7</accession>
<keyword evidence="3" id="KW-1185">Reference proteome</keyword>
<proteinExistence type="predicted"/>
<feature type="compositionally biased region" description="Basic and acidic residues" evidence="1">
    <location>
        <begin position="28"/>
        <end position="38"/>
    </location>
</feature>
<reference evidence="2 3" key="1">
    <citation type="journal article" date="2019" name="Sci. Rep.">
        <title>Orb-weaving spider Araneus ventricosus genome elucidates the spidroin gene catalogue.</title>
        <authorList>
            <person name="Kono N."/>
            <person name="Nakamura H."/>
            <person name="Ohtoshi R."/>
            <person name="Moran D.A.P."/>
            <person name="Shinohara A."/>
            <person name="Yoshida Y."/>
            <person name="Fujiwara M."/>
            <person name="Mori M."/>
            <person name="Tomita M."/>
            <person name="Arakawa K."/>
        </authorList>
    </citation>
    <scope>NUCLEOTIDE SEQUENCE [LARGE SCALE GENOMIC DNA]</scope>
</reference>
<name>A0A4Y2SNW7_ARAVE</name>
<protein>
    <submittedName>
        <fullName evidence="2">Uncharacterized protein</fullName>
    </submittedName>
</protein>
<sequence>MAVQRQRETSEESLARLQANAEMMAVRRQRETSEERKGRLQANAKRNTEQGQGASASNAVKWSLSAYKYNSNCAYESESVVNMGSISCFFFAHFGVRKSGIVNHLAYDAATEKCNCL</sequence>
<comment type="caution">
    <text evidence="2">The sequence shown here is derived from an EMBL/GenBank/DDBJ whole genome shotgun (WGS) entry which is preliminary data.</text>
</comment>
<feature type="region of interest" description="Disordered" evidence="1">
    <location>
        <begin position="1"/>
        <end position="57"/>
    </location>
</feature>
<feature type="compositionally biased region" description="Basic and acidic residues" evidence="1">
    <location>
        <begin position="1"/>
        <end position="14"/>
    </location>
</feature>
<dbReference type="EMBL" id="BGPR01023023">
    <property type="protein sequence ID" value="GBN89877.1"/>
    <property type="molecule type" value="Genomic_DNA"/>
</dbReference>
<evidence type="ECO:0000313" key="3">
    <source>
        <dbReference type="Proteomes" id="UP000499080"/>
    </source>
</evidence>